<dbReference type="InterPro" id="IPR012902">
    <property type="entry name" value="N_methyl_site"/>
</dbReference>
<protein>
    <recommendedName>
        <fullName evidence="3">Type II secretion system protein J</fullName>
    </recommendedName>
</protein>
<organism evidence="1 2">
    <name type="scientific">Roseateles puraquae</name>
    <dbReference type="NCBI Taxonomy" id="431059"/>
    <lineage>
        <taxon>Bacteria</taxon>
        <taxon>Pseudomonadati</taxon>
        <taxon>Pseudomonadota</taxon>
        <taxon>Betaproteobacteria</taxon>
        <taxon>Burkholderiales</taxon>
        <taxon>Sphaerotilaceae</taxon>
        <taxon>Roseateles</taxon>
    </lineage>
</organism>
<sequence length="207" mass="22119">MRAARGMTLLETLVTLVIVAMVAGLLSEGLFQVARIEQRLGGAQLQAQIERLHVLWVQQTLEGLLPAPPDKPERFRGDARSLNGMSTLVPTAEGLGPQAVRLSLQFEADTGMTELRLSRGVEPQSLDAGVVLARWPGDAGVIRYQDSAGGWQPQWPPSQDGDLRVPGALPQAVAIDRGERQGGMLLIARPAARGEPLGTRAAVEALP</sequence>
<dbReference type="EMBL" id="NISI01000005">
    <property type="protein sequence ID" value="OWR03361.1"/>
    <property type="molecule type" value="Genomic_DNA"/>
</dbReference>
<accession>A0A254N5P5</accession>
<dbReference type="Pfam" id="PF07963">
    <property type="entry name" value="N_methyl"/>
    <property type="match status" value="1"/>
</dbReference>
<reference evidence="1 2" key="1">
    <citation type="journal article" date="2007" name="Int. J. Syst. Evol. Microbiol.">
        <title>Description of Pelomonas aquatica sp. nov. and Pelomonas puraquae sp. nov., isolated from industrial and haemodialysis water.</title>
        <authorList>
            <person name="Gomila M."/>
            <person name="Bowien B."/>
            <person name="Falsen E."/>
            <person name="Moore E.R."/>
            <person name="Lalucat J."/>
        </authorList>
    </citation>
    <scope>NUCLEOTIDE SEQUENCE [LARGE SCALE GENOMIC DNA]</scope>
    <source>
        <strain evidence="1 2">CCUG 52769</strain>
    </source>
</reference>
<dbReference type="RefSeq" id="WP_088483598.1">
    <property type="nucleotide sequence ID" value="NZ_SGUE01000024.1"/>
</dbReference>
<evidence type="ECO:0000313" key="1">
    <source>
        <dbReference type="EMBL" id="OWR03361.1"/>
    </source>
</evidence>
<name>A0A254N5P5_9BURK</name>
<dbReference type="NCBIfam" id="TIGR02532">
    <property type="entry name" value="IV_pilin_GFxxxE"/>
    <property type="match status" value="1"/>
</dbReference>
<gene>
    <name evidence="1" type="ORF">CDO81_12725</name>
</gene>
<evidence type="ECO:0008006" key="3">
    <source>
        <dbReference type="Google" id="ProtNLM"/>
    </source>
</evidence>
<evidence type="ECO:0000313" key="2">
    <source>
        <dbReference type="Proteomes" id="UP000197446"/>
    </source>
</evidence>
<comment type="caution">
    <text evidence="1">The sequence shown here is derived from an EMBL/GenBank/DDBJ whole genome shotgun (WGS) entry which is preliminary data.</text>
</comment>
<keyword evidence="2" id="KW-1185">Reference proteome</keyword>
<dbReference type="AlphaFoldDB" id="A0A254N5P5"/>
<proteinExistence type="predicted"/>
<dbReference type="Proteomes" id="UP000197446">
    <property type="component" value="Unassembled WGS sequence"/>
</dbReference>